<keyword evidence="6" id="KW-0805">Transcription regulation</keyword>
<keyword evidence="5" id="KW-0678">Repressor</keyword>
<dbReference type="Proteomes" id="UP000005237">
    <property type="component" value="Unassembled WGS sequence"/>
</dbReference>
<feature type="compositionally biased region" description="Basic and acidic residues" evidence="9">
    <location>
        <begin position="110"/>
        <end position="124"/>
    </location>
</feature>
<name>A0A8R1I7K5_CAEJA</name>
<dbReference type="EnsemblMetazoa" id="CJA19249.1">
    <property type="protein sequence ID" value="CJA19249.1"/>
    <property type="gene ID" value="WBGene00138453"/>
</dbReference>
<keyword evidence="4" id="KW-0963">Cytoplasm</keyword>
<feature type="compositionally biased region" description="Basic and acidic residues" evidence="9">
    <location>
        <begin position="161"/>
        <end position="176"/>
    </location>
</feature>
<evidence type="ECO:0000256" key="4">
    <source>
        <dbReference type="ARBA" id="ARBA00022490"/>
    </source>
</evidence>
<feature type="region of interest" description="Disordered" evidence="9">
    <location>
        <begin position="268"/>
        <end position="481"/>
    </location>
</feature>
<evidence type="ECO:0000259" key="10">
    <source>
        <dbReference type="Pfam" id="PF04065"/>
    </source>
</evidence>
<sequence length="481" mass="53381">MAEKRKLLAEIEKCFKKIDEGVELFEETMEKMHEANSDNQRDKYQDDLKKEIKKLQRLRDQVKNWQNASEIKDKEKLNAYRKTIEQRMEQFKDVERENKTKPHSKLGLSAEEKLDPKEKEKSDTMDWIQHQIRSLNEEVDRTEMQLESLANVDVGKGKRGKKEDARAKNEREKRSESLKHHLERINFHIEKLEICMRMVSNESLSAKKVYDTLKESIEAYVELMDQEGNHEDNYDPEDAYDELNLEKLCQQIGGVNMLSVDEDHRDNELGIDTETGTISGSRHGSGENGGQSPAGRRVGVPLMMPSPGNLTTTTPELKRLTSKDTTVDRPRTPPVASSPAASTAPPPPGIPYNSVAAGRSTTTPVPSTPVSAVSSPAPLSFQQHSSSAAPSPIAASPVGRKTSTTTPSSVTNTSTVSENRNNEVEEECVKMEVAALASTPPSPEDSRKTSSSVTFSNSLSSTSSAASSTEEKEPLEEVKVG</sequence>
<proteinExistence type="inferred from homology"/>
<dbReference type="PANTHER" id="PTHR23326">
    <property type="entry name" value="CCR4 NOT-RELATED"/>
    <property type="match status" value="1"/>
</dbReference>
<evidence type="ECO:0000256" key="7">
    <source>
        <dbReference type="ARBA" id="ARBA00023163"/>
    </source>
</evidence>
<feature type="region of interest" description="Disordered" evidence="9">
    <location>
        <begin position="91"/>
        <end position="125"/>
    </location>
</feature>
<keyword evidence="7" id="KW-0804">Transcription</keyword>
<organism evidence="11 12">
    <name type="scientific">Caenorhabditis japonica</name>
    <dbReference type="NCBI Taxonomy" id="281687"/>
    <lineage>
        <taxon>Eukaryota</taxon>
        <taxon>Metazoa</taxon>
        <taxon>Ecdysozoa</taxon>
        <taxon>Nematoda</taxon>
        <taxon>Chromadorea</taxon>
        <taxon>Rhabditida</taxon>
        <taxon>Rhabditina</taxon>
        <taxon>Rhabditomorpha</taxon>
        <taxon>Rhabditoidea</taxon>
        <taxon>Rhabditidae</taxon>
        <taxon>Peloderinae</taxon>
        <taxon>Caenorhabditis</taxon>
    </lineage>
</organism>
<feature type="compositionally biased region" description="Low complexity" evidence="9">
    <location>
        <begin position="385"/>
        <end position="419"/>
    </location>
</feature>
<dbReference type="InterPro" id="IPR040168">
    <property type="entry name" value="Not2/3/5"/>
</dbReference>
<accession>A0A8R1I7K5</accession>
<dbReference type="GO" id="GO:0006355">
    <property type="term" value="P:regulation of DNA-templated transcription"/>
    <property type="evidence" value="ECO:0007669"/>
    <property type="project" value="InterPro"/>
</dbReference>
<dbReference type="PIRSF" id="PIRSF005290">
    <property type="entry name" value="NOT_su_3_5"/>
    <property type="match status" value="1"/>
</dbReference>
<evidence type="ECO:0000256" key="2">
    <source>
        <dbReference type="ARBA" id="ARBA00004496"/>
    </source>
</evidence>
<feature type="compositionally biased region" description="Low complexity" evidence="9">
    <location>
        <begin position="360"/>
        <end position="378"/>
    </location>
</feature>
<evidence type="ECO:0000313" key="12">
    <source>
        <dbReference type="Proteomes" id="UP000005237"/>
    </source>
</evidence>
<feature type="compositionally biased region" description="Basic and acidic residues" evidence="9">
    <location>
        <begin position="316"/>
        <end position="331"/>
    </location>
</feature>
<feature type="domain" description="CCR4-Not complex component Not N-terminal" evidence="10">
    <location>
        <begin position="4"/>
        <end position="246"/>
    </location>
</feature>
<feature type="compositionally biased region" description="Basic and acidic residues" evidence="9">
    <location>
        <begin position="420"/>
        <end position="430"/>
    </location>
</feature>
<comment type="similarity">
    <text evidence="3">Belongs to the CNOT2/3/5 family.</text>
</comment>
<evidence type="ECO:0000256" key="8">
    <source>
        <dbReference type="ARBA" id="ARBA00023242"/>
    </source>
</evidence>
<reference evidence="11" key="2">
    <citation type="submission" date="2022-06" db="UniProtKB">
        <authorList>
            <consortium name="EnsemblMetazoa"/>
        </authorList>
    </citation>
    <scope>IDENTIFICATION</scope>
    <source>
        <strain evidence="11">DF5081</strain>
    </source>
</reference>
<dbReference type="GO" id="GO:0005634">
    <property type="term" value="C:nucleus"/>
    <property type="evidence" value="ECO:0007669"/>
    <property type="project" value="UniProtKB-SubCell"/>
</dbReference>
<evidence type="ECO:0000256" key="3">
    <source>
        <dbReference type="ARBA" id="ARBA00007682"/>
    </source>
</evidence>
<feature type="compositionally biased region" description="Low complexity" evidence="9">
    <location>
        <begin position="449"/>
        <end position="468"/>
    </location>
</feature>
<feature type="compositionally biased region" description="Basic and acidic residues" evidence="9">
    <location>
        <begin position="91"/>
        <end position="100"/>
    </location>
</feature>
<feature type="region of interest" description="Disordered" evidence="9">
    <location>
        <begin position="148"/>
        <end position="176"/>
    </location>
</feature>
<dbReference type="Pfam" id="PF04065">
    <property type="entry name" value="Not3"/>
    <property type="match status" value="1"/>
</dbReference>
<reference evidence="12" key="1">
    <citation type="submission" date="2010-08" db="EMBL/GenBank/DDBJ databases">
        <authorList>
            <consortium name="Caenorhabditis japonica Sequencing Consortium"/>
            <person name="Wilson R.K."/>
        </authorList>
    </citation>
    <scope>NUCLEOTIDE SEQUENCE [LARGE SCALE GENOMIC DNA]</scope>
    <source>
        <strain evidence="12">DF5081</strain>
    </source>
</reference>
<evidence type="ECO:0000256" key="6">
    <source>
        <dbReference type="ARBA" id="ARBA00023015"/>
    </source>
</evidence>
<dbReference type="InterPro" id="IPR007207">
    <property type="entry name" value="Not_N"/>
</dbReference>
<evidence type="ECO:0000256" key="5">
    <source>
        <dbReference type="ARBA" id="ARBA00022491"/>
    </source>
</evidence>
<dbReference type="AlphaFoldDB" id="A0A8R1I7K5"/>
<evidence type="ECO:0000256" key="9">
    <source>
        <dbReference type="SAM" id="MobiDB-lite"/>
    </source>
</evidence>
<dbReference type="InterPro" id="IPR012270">
    <property type="entry name" value="CCR4-NOT_su3/5"/>
</dbReference>
<keyword evidence="8" id="KW-0539">Nucleus</keyword>
<evidence type="ECO:0000313" key="11">
    <source>
        <dbReference type="EnsemblMetazoa" id="CJA19249.1"/>
    </source>
</evidence>
<dbReference type="GO" id="GO:0030015">
    <property type="term" value="C:CCR4-NOT core complex"/>
    <property type="evidence" value="ECO:0007669"/>
    <property type="project" value="InterPro"/>
</dbReference>
<comment type="subcellular location">
    <subcellularLocation>
        <location evidence="2">Cytoplasm</location>
    </subcellularLocation>
    <subcellularLocation>
        <location evidence="1">Nucleus</location>
    </subcellularLocation>
</comment>
<protein>
    <submittedName>
        <fullName evidence="11">Not3 domain-containing protein</fullName>
    </submittedName>
</protein>
<keyword evidence="12" id="KW-1185">Reference proteome</keyword>
<feature type="compositionally biased region" description="Low complexity" evidence="9">
    <location>
        <begin position="334"/>
        <end position="343"/>
    </location>
</feature>
<evidence type="ECO:0000256" key="1">
    <source>
        <dbReference type="ARBA" id="ARBA00004123"/>
    </source>
</evidence>
<feature type="compositionally biased region" description="Basic and acidic residues" evidence="9">
    <location>
        <begin position="469"/>
        <end position="481"/>
    </location>
</feature>
<dbReference type="GO" id="GO:0005737">
    <property type="term" value="C:cytoplasm"/>
    <property type="evidence" value="ECO:0007669"/>
    <property type="project" value="UniProtKB-SubCell"/>
</dbReference>